<sequence length="124" mass="14207">MTYLYEEGLIEGLEVDYMGVDLPEETEEPEEEAAKLRQLTAEPVPVETEWLPAEGELKRRELPRGFFLGSVRYRAYDGQLKHATKVLYGQLKDVYEYRAGRMARVGKDQTITHYMPLPGAVIAQ</sequence>
<protein>
    <submittedName>
        <fullName evidence="1">Uncharacterized protein</fullName>
    </submittedName>
</protein>
<evidence type="ECO:0000313" key="1">
    <source>
        <dbReference type="EMBL" id="SNS30027.1"/>
    </source>
</evidence>
<gene>
    <name evidence="1" type="ORF">SAMN06296052_104166</name>
</gene>
<evidence type="ECO:0000313" key="2">
    <source>
        <dbReference type="Proteomes" id="UP000198432"/>
    </source>
</evidence>
<dbReference type="Proteomes" id="UP000198432">
    <property type="component" value="Unassembled WGS sequence"/>
</dbReference>
<organism evidence="1 2">
    <name type="scientific">Pontibacter ummariensis</name>
    <dbReference type="NCBI Taxonomy" id="1610492"/>
    <lineage>
        <taxon>Bacteria</taxon>
        <taxon>Pseudomonadati</taxon>
        <taxon>Bacteroidota</taxon>
        <taxon>Cytophagia</taxon>
        <taxon>Cytophagales</taxon>
        <taxon>Hymenobacteraceae</taxon>
        <taxon>Pontibacter</taxon>
    </lineage>
</organism>
<keyword evidence="2" id="KW-1185">Reference proteome</keyword>
<dbReference type="AlphaFoldDB" id="A0A239DCK3"/>
<accession>A0A239DCK3</accession>
<dbReference type="EMBL" id="FZOQ01000004">
    <property type="protein sequence ID" value="SNS30027.1"/>
    <property type="molecule type" value="Genomic_DNA"/>
</dbReference>
<name>A0A239DCK3_9BACT</name>
<reference evidence="2" key="1">
    <citation type="submission" date="2017-06" db="EMBL/GenBank/DDBJ databases">
        <authorList>
            <person name="Varghese N."/>
            <person name="Submissions S."/>
        </authorList>
    </citation>
    <scope>NUCLEOTIDE SEQUENCE [LARGE SCALE GENOMIC DNA]</scope>
    <source>
        <strain evidence="2">NKM1</strain>
    </source>
</reference>
<proteinExistence type="predicted"/>